<evidence type="ECO:0000313" key="2">
    <source>
        <dbReference type="Proteomes" id="UP000811609"/>
    </source>
</evidence>
<dbReference type="EMBL" id="CM031824">
    <property type="protein sequence ID" value="KAG6625318.1"/>
    <property type="molecule type" value="Genomic_DNA"/>
</dbReference>
<dbReference type="AlphaFoldDB" id="A0A8T1N783"/>
<accession>A0A8T1N783</accession>
<proteinExistence type="predicted"/>
<evidence type="ECO:0000313" key="1">
    <source>
        <dbReference type="EMBL" id="KAG6625318.1"/>
    </source>
</evidence>
<protein>
    <submittedName>
        <fullName evidence="1">Uncharacterized protein</fullName>
    </submittedName>
</protein>
<comment type="caution">
    <text evidence="1">The sequence shown here is derived from an EMBL/GenBank/DDBJ whole genome shotgun (WGS) entry which is preliminary data.</text>
</comment>
<dbReference type="Proteomes" id="UP000811609">
    <property type="component" value="Chromosome 16"/>
</dbReference>
<sequence length="74" mass="8441">MHKGVVTYQEKLDQITVSSTQHEAPQTQVSWLHAQGNQVWTHAPEFFSTPSIAHPPPVQAQPMRLNLSNQDYLY</sequence>
<reference evidence="1" key="1">
    <citation type="submission" date="2020-12" db="EMBL/GenBank/DDBJ databases">
        <title>WGS assembly of Carya illinoinensis cv. Pawnee.</title>
        <authorList>
            <person name="Platts A."/>
            <person name="Shu S."/>
            <person name="Wright S."/>
            <person name="Barry K."/>
            <person name="Edger P."/>
            <person name="Pires J.C."/>
            <person name="Schmutz J."/>
        </authorList>
    </citation>
    <scope>NUCLEOTIDE SEQUENCE</scope>
    <source>
        <tissue evidence="1">Leaf</tissue>
    </source>
</reference>
<gene>
    <name evidence="1" type="ORF">CIPAW_16G087000</name>
</gene>
<name>A0A8T1N783_CARIL</name>
<keyword evidence="2" id="KW-1185">Reference proteome</keyword>
<organism evidence="1 2">
    <name type="scientific">Carya illinoinensis</name>
    <name type="common">Pecan</name>
    <dbReference type="NCBI Taxonomy" id="32201"/>
    <lineage>
        <taxon>Eukaryota</taxon>
        <taxon>Viridiplantae</taxon>
        <taxon>Streptophyta</taxon>
        <taxon>Embryophyta</taxon>
        <taxon>Tracheophyta</taxon>
        <taxon>Spermatophyta</taxon>
        <taxon>Magnoliopsida</taxon>
        <taxon>eudicotyledons</taxon>
        <taxon>Gunneridae</taxon>
        <taxon>Pentapetalae</taxon>
        <taxon>rosids</taxon>
        <taxon>fabids</taxon>
        <taxon>Fagales</taxon>
        <taxon>Juglandaceae</taxon>
        <taxon>Carya</taxon>
    </lineage>
</organism>